<gene>
    <name evidence="3" type="ORF">DI603_12555</name>
</gene>
<proteinExistence type="predicted"/>
<evidence type="ECO:0000259" key="2">
    <source>
        <dbReference type="Pfam" id="PF14534"/>
    </source>
</evidence>
<dbReference type="AlphaFoldDB" id="A0A2W5DLI8"/>
<dbReference type="InterPro" id="IPR027843">
    <property type="entry name" value="DUF4440"/>
</dbReference>
<dbReference type="SUPFAM" id="SSF54427">
    <property type="entry name" value="NTF2-like"/>
    <property type="match status" value="1"/>
</dbReference>
<feature type="chain" id="PRO_5015954140" evidence="1">
    <location>
        <begin position="33"/>
        <end position="171"/>
    </location>
</feature>
<comment type="caution">
    <text evidence="3">The sequence shown here is derived from an EMBL/GenBank/DDBJ whole genome shotgun (WGS) entry which is preliminary data.</text>
</comment>
<dbReference type="Pfam" id="PF14534">
    <property type="entry name" value="DUF4440"/>
    <property type="match status" value="1"/>
</dbReference>
<keyword evidence="1" id="KW-0732">Signal</keyword>
<evidence type="ECO:0000256" key="1">
    <source>
        <dbReference type="SAM" id="SignalP"/>
    </source>
</evidence>
<dbReference type="Proteomes" id="UP000249633">
    <property type="component" value="Unassembled WGS sequence"/>
</dbReference>
<name>A0A2W5DLI8_9BURK</name>
<dbReference type="InterPro" id="IPR032710">
    <property type="entry name" value="NTF2-like_dom_sf"/>
</dbReference>
<accession>A0A2W5DLI8</accession>
<evidence type="ECO:0000313" key="3">
    <source>
        <dbReference type="EMBL" id="PZP31668.1"/>
    </source>
</evidence>
<feature type="signal peptide" evidence="1">
    <location>
        <begin position="1"/>
        <end position="32"/>
    </location>
</feature>
<feature type="domain" description="DUF4440" evidence="2">
    <location>
        <begin position="48"/>
        <end position="157"/>
    </location>
</feature>
<protein>
    <submittedName>
        <fullName evidence="3">DUF4440 domain-containing protein</fullName>
    </submittedName>
</protein>
<reference evidence="3 4" key="1">
    <citation type="submission" date="2017-08" db="EMBL/GenBank/DDBJ databases">
        <title>Infants hospitalized years apart are colonized by the same room-sourced microbial strains.</title>
        <authorList>
            <person name="Brooks B."/>
            <person name="Olm M.R."/>
            <person name="Firek B.A."/>
            <person name="Baker R."/>
            <person name="Thomas B.C."/>
            <person name="Morowitz M.J."/>
            <person name="Banfield J.F."/>
        </authorList>
    </citation>
    <scope>NUCLEOTIDE SEQUENCE [LARGE SCALE GENOMIC DNA]</scope>
    <source>
        <strain evidence="3">S2_012_000_R2_81</strain>
    </source>
</reference>
<dbReference type="EMBL" id="QFOD01000010">
    <property type="protein sequence ID" value="PZP31668.1"/>
    <property type="molecule type" value="Genomic_DNA"/>
</dbReference>
<organism evidence="3 4">
    <name type="scientific">Roseateles depolymerans</name>
    <dbReference type="NCBI Taxonomy" id="76731"/>
    <lineage>
        <taxon>Bacteria</taxon>
        <taxon>Pseudomonadati</taxon>
        <taxon>Pseudomonadota</taxon>
        <taxon>Betaproteobacteria</taxon>
        <taxon>Burkholderiales</taxon>
        <taxon>Sphaerotilaceae</taxon>
        <taxon>Roseateles</taxon>
    </lineage>
</organism>
<sequence length="171" mass="19161">MPVDASQLNPPLMTRFLLALAGAAMLCGAASAQSVHPSLPDAELPALLAQLDQRHFDAFNHCDIDALQALYAPDVEFFHDLNGRVMNREQFLQAVRKNICGKLQRRLLPDTLEVYPLAKVGALQMGRHCFVLTGQADCIQQGRFTILWRFDGTSWQIAKVFSYDHRPMAPR</sequence>
<dbReference type="Gene3D" id="3.10.450.50">
    <property type="match status" value="1"/>
</dbReference>
<evidence type="ECO:0000313" key="4">
    <source>
        <dbReference type="Proteomes" id="UP000249633"/>
    </source>
</evidence>